<feature type="transmembrane region" description="Helical" evidence="1">
    <location>
        <begin position="6"/>
        <end position="28"/>
    </location>
</feature>
<evidence type="ECO:0000256" key="1">
    <source>
        <dbReference type="SAM" id="Phobius"/>
    </source>
</evidence>
<dbReference type="Proteomes" id="UP000277463">
    <property type="component" value="Segment"/>
</dbReference>
<evidence type="ECO:0000313" key="2">
    <source>
        <dbReference type="EMBL" id="AZF87659.1"/>
    </source>
</evidence>
<proteinExistence type="predicted"/>
<sequence length="38" mass="4221">MDDMGFLLLGMLITAFLILIPYGMMLYVSIGPVAKKDE</sequence>
<dbReference type="EMBL" id="MK024806">
    <property type="protein sequence ID" value="AZF87659.1"/>
    <property type="molecule type" value="Genomic_DNA"/>
</dbReference>
<organism evidence="2 3">
    <name type="scientific">Proteus phage Mydo</name>
    <dbReference type="NCBI Taxonomy" id="2483610"/>
    <lineage>
        <taxon>Viruses</taxon>
        <taxon>Duplodnaviria</taxon>
        <taxon>Heunggongvirae</taxon>
        <taxon>Uroviricota</taxon>
        <taxon>Caudoviricetes</taxon>
        <taxon>Vequintavirinae</taxon>
        <taxon>Mydovirus</taxon>
        <taxon>Mydovirus mydo</taxon>
    </lineage>
</organism>
<gene>
    <name evidence="2" type="ORF">CPT_Mydo_084</name>
</gene>
<name>A0A3G8F174_9CAUD</name>
<protein>
    <submittedName>
        <fullName evidence="2">Uncharacterized protein</fullName>
    </submittedName>
</protein>
<keyword evidence="1" id="KW-0812">Transmembrane</keyword>
<reference evidence="3" key="1">
    <citation type="submission" date="2018-10" db="EMBL/GenBank/DDBJ databases">
        <title>Complete genome sequence of Proteus mirabilis phage Mydo.</title>
        <authorList>
            <person name="Jones B.T."/>
            <person name="Lessor L."/>
            <person name="Newkirk H.N."/>
            <person name="O'Leary C.J."/>
            <person name="Liu M."/>
        </authorList>
    </citation>
    <scope>NUCLEOTIDE SEQUENCE [LARGE SCALE GENOMIC DNA]</scope>
</reference>
<accession>A0A3G8F174</accession>
<keyword evidence="1" id="KW-1133">Transmembrane helix</keyword>
<keyword evidence="1" id="KW-0472">Membrane</keyword>
<evidence type="ECO:0000313" key="3">
    <source>
        <dbReference type="Proteomes" id="UP000277463"/>
    </source>
</evidence>
<keyword evidence="3" id="KW-1185">Reference proteome</keyword>